<name>A0ABZ2KV58_9BACT</name>
<evidence type="ECO:0000256" key="1">
    <source>
        <dbReference type="SAM" id="Phobius"/>
    </source>
</evidence>
<reference evidence="2" key="1">
    <citation type="submission" date="2021-12" db="EMBL/GenBank/DDBJ databases">
        <title>Discovery of the Pendulisporaceae a myxobacterial family with distinct sporulation behavior and unique specialized metabolism.</title>
        <authorList>
            <person name="Garcia R."/>
            <person name="Popoff A."/>
            <person name="Bader C.D."/>
            <person name="Loehr J."/>
            <person name="Walesch S."/>
            <person name="Walt C."/>
            <person name="Boldt J."/>
            <person name="Bunk B."/>
            <person name="Haeckl F.J.F.P.J."/>
            <person name="Gunesch A.P."/>
            <person name="Birkelbach J."/>
            <person name="Nuebel U."/>
            <person name="Pietschmann T."/>
            <person name="Bach T."/>
            <person name="Mueller R."/>
        </authorList>
    </citation>
    <scope>NUCLEOTIDE SEQUENCE</scope>
    <source>
        <strain evidence="2">MSr11367</strain>
    </source>
</reference>
<organism evidence="2 3">
    <name type="scientific">Pendulispora rubella</name>
    <dbReference type="NCBI Taxonomy" id="2741070"/>
    <lineage>
        <taxon>Bacteria</taxon>
        <taxon>Pseudomonadati</taxon>
        <taxon>Myxococcota</taxon>
        <taxon>Myxococcia</taxon>
        <taxon>Myxococcales</taxon>
        <taxon>Sorangiineae</taxon>
        <taxon>Pendulisporaceae</taxon>
        <taxon>Pendulispora</taxon>
    </lineage>
</organism>
<evidence type="ECO:0000313" key="2">
    <source>
        <dbReference type="EMBL" id="WXB02435.1"/>
    </source>
</evidence>
<keyword evidence="3" id="KW-1185">Reference proteome</keyword>
<keyword evidence="1" id="KW-0472">Membrane</keyword>
<dbReference type="EMBL" id="CP089983">
    <property type="protein sequence ID" value="WXB02435.1"/>
    <property type="molecule type" value="Genomic_DNA"/>
</dbReference>
<sequence>MAPQRFLVLYSSVVTLAFATTVFGGIAFLARKPHFREIAVERINIVEPDGTLRMVISDKARFPGMPLRGKEYPHPTGRSETGMIFLNDEGTENGGLIFGGKNENGKLSSYGSLTFDQYESDQVLQIVHEQDGATHDAKIVLSDRPDSPTTEPLTRIKSMSDGPEKEALIRNSKGTPRLTVGKEDDRSVALRLKDGQGRDRIVLRVPAEGAPSIETLDEDGKIVNR</sequence>
<dbReference type="Proteomes" id="UP001374803">
    <property type="component" value="Chromosome"/>
</dbReference>
<keyword evidence="1" id="KW-1133">Transmembrane helix</keyword>
<keyword evidence="1" id="KW-0812">Transmembrane</keyword>
<proteinExistence type="predicted"/>
<protein>
    <submittedName>
        <fullName evidence="2">Uncharacterized protein</fullName>
    </submittedName>
</protein>
<gene>
    <name evidence="2" type="ORF">LVJ94_36655</name>
</gene>
<feature type="transmembrane region" description="Helical" evidence="1">
    <location>
        <begin position="6"/>
        <end position="30"/>
    </location>
</feature>
<accession>A0ABZ2KV58</accession>
<dbReference type="RefSeq" id="WP_394832063.1">
    <property type="nucleotide sequence ID" value="NZ_CP089929.1"/>
</dbReference>
<evidence type="ECO:0000313" key="3">
    <source>
        <dbReference type="Proteomes" id="UP001374803"/>
    </source>
</evidence>